<keyword evidence="3" id="KW-1185">Reference proteome</keyword>
<evidence type="ECO:0000259" key="1">
    <source>
        <dbReference type="Pfam" id="PF25181"/>
    </source>
</evidence>
<dbReference type="Proteomes" id="UP000503018">
    <property type="component" value="Chromosome"/>
</dbReference>
<dbReference type="EMBL" id="CP053015">
    <property type="protein sequence ID" value="QJQ31819.1"/>
    <property type="molecule type" value="Genomic_DNA"/>
</dbReference>
<protein>
    <recommendedName>
        <fullName evidence="1">Bbp19-like phage domain-containing protein</fullName>
    </recommendedName>
</protein>
<gene>
    <name evidence="2" type="ORF">GV829_04620</name>
</gene>
<name>A0A6M4AUS6_9SPHN</name>
<sequence length="98" mass="11399">MPDESHLSVIERVQRWWNARRAHHYRETFLGPDGTPHVHARKVLADLNRFCRVNSSTFDPDPRTHALLEGRREVALRILAFLNIDSADIAPYVEVQNE</sequence>
<accession>A0A6M4AUS6</accession>
<dbReference type="Pfam" id="PF25181">
    <property type="entry name" value="Phage_Bbp19"/>
    <property type="match status" value="1"/>
</dbReference>
<feature type="domain" description="Bbp19-like phage" evidence="1">
    <location>
        <begin position="25"/>
        <end position="89"/>
    </location>
</feature>
<proteinExistence type="predicted"/>
<organism evidence="2 3">
    <name type="scientific">Sphingomonas lacunae</name>
    <dbReference type="NCBI Taxonomy" id="2698828"/>
    <lineage>
        <taxon>Bacteria</taxon>
        <taxon>Pseudomonadati</taxon>
        <taxon>Pseudomonadota</taxon>
        <taxon>Alphaproteobacteria</taxon>
        <taxon>Sphingomonadales</taxon>
        <taxon>Sphingomonadaceae</taxon>
        <taxon>Sphingomonas</taxon>
    </lineage>
</organism>
<dbReference type="InterPro" id="IPR057447">
    <property type="entry name" value="Bbp19-like_phage"/>
</dbReference>
<reference evidence="2 3" key="1">
    <citation type="submission" date="2020-01" db="EMBL/GenBank/DDBJ databases">
        <title>Sphingomonas sp. strain CSW-10.</title>
        <authorList>
            <person name="Chen W.-M."/>
        </authorList>
    </citation>
    <scope>NUCLEOTIDE SEQUENCE [LARGE SCALE GENOMIC DNA]</scope>
    <source>
        <strain evidence="2 3">CSW-10</strain>
    </source>
</reference>
<dbReference type="RefSeq" id="WP_169944297.1">
    <property type="nucleotide sequence ID" value="NZ_CP053015.1"/>
</dbReference>
<evidence type="ECO:0000313" key="2">
    <source>
        <dbReference type="EMBL" id="QJQ31819.1"/>
    </source>
</evidence>
<evidence type="ECO:0000313" key="3">
    <source>
        <dbReference type="Proteomes" id="UP000503018"/>
    </source>
</evidence>
<dbReference type="KEGG" id="slan:GV829_04620"/>
<dbReference type="AlphaFoldDB" id="A0A6M4AUS6"/>